<dbReference type="GO" id="GO:0005737">
    <property type="term" value="C:cytoplasm"/>
    <property type="evidence" value="ECO:0007669"/>
    <property type="project" value="TreeGrafter"/>
</dbReference>
<organism evidence="3 4">
    <name type="scientific">Psychromarinibacter sediminicola</name>
    <dbReference type="NCBI Taxonomy" id="3033385"/>
    <lineage>
        <taxon>Bacteria</taxon>
        <taxon>Pseudomonadati</taxon>
        <taxon>Pseudomonadota</taxon>
        <taxon>Alphaproteobacteria</taxon>
        <taxon>Rhodobacterales</taxon>
        <taxon>Paracoccaceae</taxon>
        <taxon>Psychromarinibacter</taxon>
    </lineage>
</organism>
<dbReference type="AlphaFoldDB" id="A0AAE3NUR6"/>
<dbReference type="Proteomes" id="UP001220964">
    <property type="component" value="Unassembled WGS sequence"/>
</dbReference>
<dbReference type="GO" id="GO:0016831">
    <property type="term" value="F:carboxy-lyase activity"/>
    <property type="evidence" value="ECO:0007669"/>
    <property type="project" value="InterPro"/>
</dbReference>
<proteinExistence type="predicted"/>
<reference evidence="3" key="1">
    <citation type="submission" date="2023-03" db="EMBL/GenBank/DDBJ databases">
        <title>Multiphase analysis and comparison of six strains from genera Psychromarinibacter, Lutimaribacter, and Maritimibacter, including a novel species: Psychromarinibacter sediminicola sp. nov.</title>
        <authorList>
            <person name="Wang Y.-H."/>
            <person name="Ye M.-Q."/>
            <person name="Du Z.-J."/>
        </authorList>
    </citation>
    <scope>NUCLEOTIDE SEQUENCE</scope>
    <source>
        <strain evidence="3">C21-152</strain>
    </source>
</reference>
<evidence type="ECO:0000259" key="2">
    <source>
        <dbReference type="Pfam" id="PF04909"/>
    </source>
</evidence>
<protein>
    <submittedName>
        <fullName evidence="3">Amidohydrolase family protein</fullName>
    </submittedName>
</protein>
<dbReference type="InterPro" id="IPR032465">
    <property type="entry name" value="ACMSD"/>
</dbReference>
<dbReference type="RefSeq" id="WP_275568146.1">
    <property type="nucleotide sequence ID" value="NZ_JARGYC010000039.1"/>
</dbReference>
<sequence>MTDAPFRIDCDFHLPQAAVTELLPYLDEYWTRQITDRAMHRMPFRLSSYPPNAPLTRNPAYDDLTVSGALDRFDLSLAVASMLHGVVALHNPDMRAALLRAVNDHLAAVWLEAEPRLRGAILVSGEDPAAAVEEIERLAGDRRFVQVTLLAMQEVPHGARFHWPVYEAAARHGLAVAFHAGSLYRLPPAVSGWPSYQFEDYVLQSSGFENILVGLLGEGVFHKFPSLRVVFQESGFSWLPTTLWRIDKTWRGVRQEVPWLDRPPSQIMDGRVFFGLQPVDAPGPAALEQVLRHIGGTGMLLFSTDFPHRQFDGDPVPEGFPDDARPGLFAGNALRAYPRLATDPAVPERLRTEEEPA</sequence>
<dbReference type="EMBL" id="JARGYC010000039">
    <property type="protein sequence ID" value="MDF0602009.1"/>
    <property type="molecule type" value="Genomic_DNA"/>
</dbReference>
<dbReference type="Pfam" id="PF04909">
    <property type="entry name" value="Amidohydro_2"/>
    <property type="match status" value="1"/>
</dbReference>
<name>A0AAE3NUR6_9RHOB</name>
<dbReference type="Gene3D" id="3.20.20.140">
    <property type="entry name" value="Metal-dependent hydrolases"/>
    <property type="match status" value="1"/>
</dbReference>
<dbReference type="InterPro" id="IPR032466">
    <property type="entry name" value="Metal_Hydrolase"/>
</dbReference>
<dbReference type="InterPro" id="IPR006680">
    <property type="entry name" value="Amidohydro-rel"/>
</dbReference>
<evidence type="ECO:0000313" key="3">
    <source>
        <dbReference type="EMBL" id="MDF0602009.1"/>
    </source>
</evidence>
<feature type="domain" description="Amidohydrolase-related" evidence="2">
    <location>
        <begin position="8"/>
        <end position="338"/>
    </location>
</feature>
<dbReference type="PANTHER" id="PTHR21240">
    <property type="entry name" value="2-AMINO-3-CARBOXYLMUCONATE-6-SEMIALDEHYDE DECARBOXYLASE"/>
    <property type="match status" value="1"/>
</dbReference>
<dbReference type="PANTHER" id="PTHR21240:SF28">
    <property type="entry name" value="ISO-OROTATE DECARBOXYLASE (EUROFUNG)"/>
    <property type="match status" value="1"/>
</dbReference>
<dbReference type="GO" id="GO:0016787">
    <property type="term" value="F:hydrolase activity"/>
    <property type="evidence" value="ECO:0007669"/>
    <property type="project" value="InterPro"/>
</dbReference>
<dbReference type="SUPFAM" id="SSF51556">
    <property type="entry name" value="Metallo-dependent hydrolases"/>
    <property type="match status" value="1"/>
</dbReference>
<evidence type="ECO:0000313" key="4">
    <source>
        <dbReference type="Proteomes" id="UP001220964"/>
    </source>
</evidence>
<keyword evidence="1" id="KW-0456">Lyase</keyword>
<comment type="caution">
    <text evidence="3">The sequence shown here is derived from an EMBL/GenBank/DDBJ whole genome shotgun (WGS) entry which is preliminary data.</text>
</comment>
<dbReference type="GO" id="GO:0019748">
    <property type="term" value="P:secondary metabolic process"/>
    <property type="evidence" value="ECO:0007669"/>
    <property type="project" value="TreeGrafter"/>
</dbReference>
<accession>A0AAE3NUR6</accession>
<evidence type="ECO:0000256" key="1">
    <source>
        <dbReference type="ARBA" id="ARBA00023239"/>
    </source>
</evidence>
<gene>
    <name evidence="3" type="ORF">P1J78_14790</name>
</gene>
<keyword evidence="4" id="KW-1185">Reference proteome</keyword>